<keyword evidence="2" id="KW-1185">Reference proteome</keyword>
<dbReference type="SUPFAM" id="SSF69318">
    <property type="entry name" value="Integrin alpha N-terminal domain"/>
    <property type="match status" value="1"/>
</dbReference>
<accession>A0A285UKK6</accession>
<dbReference type="Gene3D" id="2.130.10.130">
    <property type="entry name" value="Integrin alpha, N-terminal"/>
    <property type="match status" value="1"/>
</dbReference>
<evidence type="ECO:0000313" key="2">
    <source>
        <dbReference type="Proteomes" id="UP000219252"/>
    </source>
</evidence>
<name>A0A285UKK6_9BACL</name>
<organism evidence="1 2">
    <name type="scientific">Ureibacillus acetophenoni</name>
    <dbReference type="NCBI Taxonomy" id="614649"/>
    <lineage>
        <taxon>Bacteria</taxon>
        <taxon>Bacillati</taxon>
        <taxon>Bacillota</taxon>
        <taxon>Bacilli</taxon>
        <taxon>Bacillales</taxon>
        <taxon>Caryophanaceae</taxon>
        <taxon>Ureibacillus</taxon>
    </lineage>
</organism>
<dbReference type="InterPro" id="IPR028994">
    <property type="entry name" value="Integrin_alpha_N"/>
</dbReference>
<dbReference type="AlphaFoldDB" id="A0A285UKK6"/>
<dbReference type="RefSeq" id="WP_235864613.1">
    <property type="nucleotide sequence ID" value="NZ_OBQC01000012.1"/>
</dbReference>
<reference evidence="2" key="1">
    <citation type="submission" date="2017-08" db="EMBL/GenBank/DDBJ databases">
        <authorList>
            <person name="Varghese N."/>
            <person name="Submissions S."/>
        </authorList>
    </citation>
    <scope>NUCLEOTIDE SEQUENCE [LARGE SCALE GENOMIC DNA]</scope>
    <source>
        <strain evidence="2">JC23</strain>
    </source>
</reference>
<evidence type="ECO:0008006" key="3">
    <source>
        <dbReference type="Google" id="ProtNLM"/>
    </source>
</evidence>
<evidence type="ECO:0000313" key="1">
    <source>
        <dbReference type="EMBL" id="SOC42389.1"/>
    </source>
</evidence>
<dbReference type="EMBL" id="OBQC01000012">
    <property type="protein sequence ID" value="SOC42389.1"/>
    <property type="molecule type" value="Genomic_DNA"/>
</dbReference>
<protein>
    <recommendedName>
        <fullName evidence="3">VCBS repeat protein</fullName>
    </recommendedName>
</protein>
<gene>
    <name evidence="1" type="ORF">SAMN05877842_11263</name>
</gene>
<proteinExistence type="predicted"/>
<dbReference type="Proteomes" id="UP000219252">
    <property type="component" value="Unassembled WGS sequence"/>
</dbReference>
<sequence>MNQHWQSNVMPHFYLQIPRGQFIVSYKIGDVTGDGFPDIIYITAEKQSDGPFLRNITLFVRYGRTYQTEEFQLPENAGYNPTIWLGDVTRDGINDIMVTIDSGGSGAIIFSYIFSMENGRMTNIFDSIQFNEQHPYKVQYANQYKANVFSKDPSKKYTLDLQYKGNEYLSEIYYTNGVLKQPIEGWVDPISGLYPVDLARNGNYNLLAIQRIAGRYHADGLGDVENLLSWDGQSFAIVRQSVGIYGQDMDVRQSN</sequence>